<feature type="domain" description="ATP-cone" evidence="4">
    <location>
        <begin position="4"/>
        <end position="85"/>
    </location>
</feature>
<dbReference type="Proteomes" id="UP000179258">
    <property type="component" value="Unassembled WGS sequence"/>
</dbReference>
<proteinExistence type="predicted"/>
<dbReference type="GO" id="GO:0009307">
    <property type="term" value="P:DNA restriction-modification system"/>
    <property type="evidence" value="ECO:0007669"/>
    <property type="project" value="InterPro"/>
</dbReference>
<dbReference type="InterPro" id="IPR005144">
    <property type="entry name" value="ATP-cone_dom"/>
</dbReference>
<evidence type="ECO:0000256" key="1">
    <source>
        <dbReference type="ARBA" id="ARBA00022741"/>
    </source>
</evidence>
<gene>
    <name evidence="5" type="ORF">A3D59_04410</name>
</gene>
<dbReference type="Pfam" id="PF04471">
    <property type="entry name" value="Mrr_cat"/>
    <property type="match status" value="1"/>
</dbReference>
<dbReference type="SUPFAM" id="SSF47794">
    <property type="entry name" value="Rad51 N-terminal domain-like"/>
    <property type="match status" value="1"/>
</dbReference>
<dbReference type="GO" id="GO:0005524">
    <property type="term" value="F:ATP binding"/>
    <property type="evidence" value="ECO:0007669"/>
    <property type="project" value="UniProtKB-UniRule"/>
</dbReference>
<evidence type="ECO:0000313" key="6">
    <source>
        <dbReference type="Proteomes" id="UP000179258"/>
    </source>
</evidence>
<evidence type="ECO:0000259" key="4">
    <source>
        <dbReference type="PROSITE" id="PS51161"/>
    </source>
</evidence>
<dbReference type="InterPro" id="IPR010995">
    <property type="entry name" value="DNA_repair_Rad51/TF_NusA_a-hlx"/>
</dbReference>
<dbReference type="EMBL" id="MHTX01000017">
    <property type="protein sequence ID" value="OHA68381.1"/>
    <property type="molecule type" value="Genomic_DNA"/>
</dbReference>
<name>A0A1G2R8E6_9BACT</name>
<dbReference type="InterPro" id="IPR007560">
    <property type="entry name" value="Restrct_endonuc_IV_Mrr"/>
</dbReference>
<dbReference type="GO" id="GO:0003677">
    <property type="term" value="F:DNA binding"/>
    <property type="evidence" value="ECO:0007669"/>
    <property type="project" value="InterPro"/>
</dbReference>
<dbReference type="CDD" id="cd22308">
    <property type="entry name" value="Af1548-like"/>
    <property type="match status" value="1"/>
</dbReference>
<dbReference type="AlphaFoldDB" id="A0A1G2R8E6"/>
<accession>A0A1G2R8E6</accession>
<evidence type="ECO:0000256" key="2">
    <source>
        <dbReference type="ARBA" id="ARBA00022840"/>
    </source>
</evidence>
<dbReference type="InterPro" id="IPR011335">
    <property type="entry name" value="Restrct_endonuc-II-like"/>
</dbReference>
<dbReference type="PROSITE" id="PS51161">
    <property type="entry name" value="ATP_CONE"/>
    <property type="match status" value="1"/>
</dbReference>
<dbReference type="GO" id="GO:0004519">
    <property type="term" value="F:endonuclease activity"/>
    <property type="evidence" value="ECO:0007669"/>
    <property type="project" value="InterPro"/>
</dbReference>
<evidence type="ECO:0000313" key="5">
    <source>
        <dbReference type="EMBL" id="OHA68381.1"/>
    </source>
</evidence>
<evidence type="ECO:0000256" key="3">
    <source>
        <dbReference type="PROSITE-ProRule" id="PRU00492"/>
    </source>
</evidence>
<dbReference type="Gene3D" id="3.40.1350.10">
    <property type="match status" value="1"/>
</dbReference>
<organism evidence="5 6">
    <name type="scientific">Candidatus Wildermuthbacteria bacterium RIFCSPHIGHO2_02_FULL_47_17</name>
    <dbReference type="NCBI Taxonomy" id="1802452"/>
    <lineage>
        <taxon>Bacteria</taxon>
        <taxon>Candidatus Wildermuthiibacteriota</taxon>
    </lineage>
</organism>
<protein>
    <recommendedName>
        <fullName evidence="4">ATP-cone domain-containing protein</fullName>
    </recommendedName>
</protein>
<keyword evidence="1 3" id="KW-0547">Nucleotide-binding</keyword>
<keyword evidence="2 3" id="KW-0067">ATP-binding</keyword>
<dbReference type="InterPro" id="IPR011856">
    <property type="entry name" value="tRNA_endonuc-like_dom_sf"/>
</dbReference>
<reference evidence="5 6" key="1">
    <citation type="journal article" date="2016" name="Nat. Commun.">
        <title>Thousands of microbial genomes shed light on interconnected biogeochemical processes in an aquifer system.</title>
        <authorList>
            <person name="Anantharaman K."/>
            <person name="Brown C.T."/>
            <person name="Hug L.A."/>
            <person name="Sharon I."/>
            <person name="Castelle C.J."/>
            <person name="Probst A.J."/>
            <person name="Thomas B.C."/>
            <person name="Singh A."/>
            <person name="Wilkins M.J."/>
            <person name="Karaoz U."/>
            <person name="Brodie E.L."/>
            <person name="Williams K.H."/>
            <person name="Hubbard S.S."/>
            <person name="Banfield J.F."/>
        </authorList>
    </citation>
    <scope>NUCLEOTIDE SEQUENCE [LARGE SCALE GENOMIC DNA]</scope>
</reference>
<comment type="caution">
    <text evidence="5">The sequence shown here is derived from an EMBL/GenBank/DDBJ whole genome shotgun (WGS) entry which is preliminary data.</text>
</comment>
<sequence>MITVDIIKASGEKEKFQEEKLYRSLKNSGIQPALAGKVMKEVKKKIYSGIPSAKIHGYTACYLNRENPAFAARYNLKRAIMDLGPTGYPFEKYVAEIFNAYGYRTRVGQVVRGNCVSHEVDVVAEKENRHFMVECKYHNGGGIRSDVKVALYVYARFLDIKKVWEKFPRHKNFFHQAWLVTNTKCTSQAIRYAKCVGLKIISWHYPKNESLEYIIEKKALYPITTLPNLSWRVKESLVANNIVLVEDLARRPIGEIIKLTGFKEPLAQKLQSQAMNLCV</sequence>
<dbReference type="SUPFAM" id="SSF52980">
    <property type="entry name" value="Restriction endonuclease-like"/>
    <property type="match status" value="1"/>
</dbReference>